<evidence type="ECO:0000256" key="6">
    <source>
        <dbReference type="ARBA" id="ARBA00022833"/>
    </source>
</evidence>
<evidence type="ECO:0000256" key="3">
    <source>
        <dbReference type="ARBA" id="ARBA00022598"/>
    </source>
</evidence>
<dbReference type="PANTHER" id="PTHR42959">
    <property type="entry name" value="CARBAMOYLTRANSFERASE"/>
    <property type="match status" value="1"/>
</dbReference>
<comment type="pathway">
    <text evidence="1">Protein modification; [NiFe] hydrogenase maturation.</text>
</comment>
<feature type="domain" description="Carbamoyltransferase Kae1-like" evidence="11">
    <location>
        <begin position="118"/>
        <end position="367"/>
    </location>
</feature>
<sequence length="380" mass="41520">FVPSPILTARHASVDIFAAGADLKNTFCLVKGNQFILSEHIGDLKDALVFSHYKRSVEHLKKLFTVTPEVVACDLHPGYLSTQYAESLNAGKIIHIQHHWAHIASALAEFDHHEPVIGLVADGTGLGTDDCIWGCECLIASLTDFERFAHLAYFPLPGGDKASKEPIRPVMGLLRSITGDDSYLQKYESLLNSIEPDTVRMQTIATQLEKNINTVNTSSMGRLFDAVAAILGLGRYNHFEAQLPMALEAIADRQIDDIYDFALTQDPQGTLQLDLRTLIEQLIEDSGKGMDPGRISAMFHNTIAAAMAEIAERARQKCELTTVALSGGVFCNRFLTDRLITILKNNGFLVLYKRNVPANDGGIALGQAAIAAKAMSIQNG</sequence>
<keyword evidence="5" id="KW-0863">Zinc-finger</keyword>
<comment type="similarity">
    <text evidence="2">Belongs to the carbamoyltransferase HypF family.</text>
</comment>
<evidence type="ECO:0000259" key="10">
    <source>
        <dbReference type="Pfam" id="PF17788"/>
    </source>
</evidence>
<dbReference type="GO" id="GO:0008270">
    <property type="term" value="F:zinc ion binding"/>
    <property type="evidence" value="ECO:0007669"/>
    <property type="project" value="UniProtKB-KW"/>
</dbReference>
<dbReference type="SUPFAM" id="SSF53067">
    <property type="entry name" value="Actin-like ATPase domain"/>
    <property type="match status" value="1"/>
</dbReference>
<dbReference type="AlphaFoldDB" id="A0A0F9A7X9"/>
<accession>A0A0F9A7X9</accession>
<evidence type="ECO:0000256" key="1">
    <source>
        <dbReference type="ARBA" id="ARBA00004711"/>
    </source>
</evidence>
<keyword evidence="3" id="KW-0436">Ligase</keyword>
<evidence type="ECO:0000313" key="12">
    <source>
        <dbReference type="EMBL" id="KKK74664.1"/>
    </source>
</evidence>
<evidence type="ECO:0000256" key="7">
    <source>
        <dbReference type="ARBA" id="ARBA00048220"/>
    </source>
</evidence>
<organism evidence="12">
    <name type="scientific">marine sediment metagenome</name>
    <dbReference type="NCBI Taxonomy" id="412755"/>
    <lineage>
        <taxon>unclassified sequences</taxon>
        <taxon>metagenomes</taxon>
        <taxon>ecological metagenomes</taxon>
    </lineage>
</organism>
<dbReference type="InterPro" id="IPR051060">
    <property type="entry name" value="Carbamoyltrans_HypF-like"/>
</dbReference>
<evidence type="ECO:0000256" key="9">
    <source>
        <dbReference type="ARBA" id="ARBA00078219"/>
    </source>
</evidence>
<name>A0A0F9A7X9_9ZZZZ</name>
<comment type="catalytic activity">
    <reaction evidence="7">
        <text>C-terminal L-cysteinyl-[HypE protein] + carbamoyl phosphate + ATP + H2O = C-terminal S-carboxamide-L-cysteinyl-[HypE protein] + AMP + phosphate + diphosphate + H(+)</text>
        <dbReference type="Rhea" id="RHEA:55636"/>
        <dbReference type="Rhea" id="RHEA-COMP:14247"/>
        <dbReference type="Rhea" id="RHEA-COMP:14392"/>
        <dbReference type="ChEBI" id="CHEBI:15377"/>
        <dbReference type="ChEBI" id="CHEBI:15378"/>
        <dbReference type="ChEBI" id="CHEBI:30616"/>
        <dbReference type="ChEBI" id="CHEBI:33019"/>
        <dbReference type="ChEBI" id="CHEBI:43474"/>
        <dbReference type="ChEBI" id="CHEBI:58228"/>
        <dbReference type="ChEBI" id="CHEBI:76913"/>
        <dbReference type="ChEBI" id="CHEBI:139126"/>
        <dbReference type="ChEBI" id="CHEBI:456215"/>
    </reaction>
</comment>
<comment type="caution">
    <text evidence="12">The sequence shown here is derived from an EMBL/GenBank/DDBJ whole genome shotgun (WGS) entry which is preliminary data.</text>
</comment>
<evidence type="ECO:0000256" key="5">
    <source>
        <dbReference type="ARBA" id="ARBA00022771"/>
    </source>
</evidence>
<evidence type="ECO:0000256" key="2">
    <source>
        <dbReference type="ARBA" id="ARBA00008097"/>
    </source>
</evidence>
<evidence type="ECO:0000259" key="11">
    <source>
        <dbReference type="Pfam" id="PF22521"/>
    </source>
</evidence>
<dbReference type="Gene3D" id="3.30.420.360">
    <property type="match status" value="1"/>
</dbReference>
<dbReference type="FunFam" id="3.30.420.40:FF:000124">
    <property type="entry name" value="Carbamoyltransferase HypF"/>
    <property type="match status" value="1"/>
</dbReference>
<dbReference type="GO" id="GO:0016874">
    <property type="term" value="F:ligase activity"/>
    <property type="evidence" value="ECO:0007669"/>
    <property type="project" value="UniProtKB-KW"/>
</dbReference>
<dbReference type="InterPro" id="IPR055128">
    <property type="entry name" value="HypF_C_2"/>
</dbReference>
<gene>
    <name evidence="12" type="ORF">LCGC14_2881510</name>
</gene>
<keyword evidence="6" id="KW-0862">Zinc</keyword>
<dbReference type="EMBL" id="LAZR01056212">
    <property type="protein sequence ID" value="KKK74664.1"/>
    <property type="molecule type" value="Genomic_DNA"/>
</dbReference>
<proteinExistence type="inferred from homology"/>
<feature type="domain" description="HypF Kae1-like" evidence="10">
    <location>
        <begin position="14"/>
        <end position="109"/>
    </location>
</feature>
<dbReference type="GO" id="GO:0051604">
    <property type="term" value="P:protein maturation"/>
    <property type="evidence" value="ECO:0007669"/>
    <property type="project" value="TreeGrafter"/>
</dbReference>
<feature type="non-terminal residue" evidence="12">
    <location>
        <position position="1"/>
    </location>
</feature>
<dbReference type="GO" id="GO:0016743">
    <property type="term" value="F:carboxyl- or carbamoyltransferase activity"/>
    <property type="evidence" value="ECO:0007669"/>
    <property type="project" value="TreeGrafter"/>
</dbReference>
<dbReference type="InterPro" id="IPR043129">
    <property type="entry name" value="ATPase_NBD"/>
</dbReference>
<evidence type="ECO:0000256" key="4">
    <source>
        <dbReference type="ARBA" id="ARBA00022723"/>
    </source>
</evidence>
<evidence type="ECO:0000256" key="8">
    <source>
        <dbReference type="ARBA" id="ARBA00075001"/>
    </source>
</evidence>
<dbReference type="InterPro" id="IPR041440">
    <property type="entry name" value="HypF_C"/>
</dbReference>
<protein>
    <recommendedName>
        <fullName evidence="8">Carbamoyl phosphate-converting enzyme HypF</fullName>
    </recommendedName>
    <alternativeName>
        <fullName evidence="9">[NiFe]-hydrogenase maturation factor HypF</fullName>
    </alternativeName>
</protein>
<dbReference type="Pfam" id="PF22521">
    <property type="entry name" value="HypF_C_2"/>
    <property type="match status" value="1"/>
</dbReference>
<dbReference type="Gene3D" id="3.30.420.40">
    <property type="match status" value="1"/>
</dbReference>
<dbReference type="PANTHER" id="PTHR42959:SF1">
    <property type="entry name" value="CARBAMOYLTRANSFERASE HYPF"/>
    <property type="match status" value="1"/>
</dbReference>
<dbReference type="Pfam" id="PF17788">
    <property type="entry name" value="HypF_C"/>
    <property type="match status" value="1"/>
</dbReference>
<keyword evidence="4" id="KW-0479">Metal-binding</keyword>
<reference evidence="12" key="1">
    <citation type="journal article" date="2015" name="Nature">
        <title>Complex archaea that bridge the gap between prokaryotes and eukaryotes.</title>
        <authorList>
            <person name="Spang A."/>
            <person name="Saw J.H."/>
            <person name="Jorgensen S.L."/>
            <person name="Zaremba-Niedzwiedzka K."/>
            <person name="Martijn J."/>
            <person name="Lind A.E."/>
            <person name="van Eijk R."/>
            <person name="Schleper C."/>
            <person name="Guy L."/>
            <person name="Ettema T.J."/>
        </authorList>
    </citation>
    <scope>NUCLEOTIDE SEQUENCE</scope>
</reference>